<dbReference type="InterPro" id="IPR057666">
    <property type="entry name" value="DrpA_SLOG"/>
</dbReference>
<evidence type="ECO:0000259" key="2">
    <source>
        <dbReference type="Pfam" id="PF02481"/>
    </source>
</evidence>
<dbReference type="PANTHER" id="PTHR43022:SF1">
    <property type="entry name" value="PROTEIN SMF"/>
    <property type="match status" value="1"/>
</dbReference>
<proteinExistence type="inferred from homology"/>
<dbReference type="NCBIfam" id="TIGR00732">
    <property type="entry name" value="dprA"/>
    <property type="match status" value="1"/>
</dbReference>
<dbReference type="Pfam" id="PF02481">
    <property type="entry name" value="DNA_processg_A"/>
    <property type="match status" value="1"/>
</dbReference>
<sequence length="289" mass="30017">MDAAWTLHRSDDGFPPRLAAIPEPPERLRVRGSLGPPTERRVALVGMRHPDPYGLELAREIARDLARAGVCVVSGGAEGIDGAAHEAALDAGGRTLAVLGTGLDVAYPAGHRPLFERIVASGGALVSEYEDGQRGDRWTFPKRNRLVSGLSEAVLVVRAGERSGALITAAWARRQGVPVFAVPGDVRLEGSAGPLALLRQGAKVAASARDLLEALGLSGQLSLLPAPAGAEAGGEEATVLAALGRVPRHADEVARAAGVPPAAALSALLLLELRGLCEQRPGNLFLRRA</sequence>
<dbReference type="PANTHER" id="PTHR43022">
    <property type="entry name" value="PROTEIN SMF"/>
    <property type="match status" value="1"/>
</dbReference>
<dbReference type="Proteomes" id="UP000503640">
    <property type="component" value="Unassembled WGS sequence"/>
</dbReference>
<dbReference type="Gene3D" id="1.10.10.10">
    <property type="entry name" value="Winged helix-like DNA-binding domain superfamily/Winged helix DNA-binding domain"/>
    <property type="match status" value="1"/>
</dbReference>
<comment type="similarity">
    <text evidence="1">Belongs to the DprA/Smf family.</text>
</comment>
<evidence type="ECO:0000256" key="1">
    <source>
        <dbReference type="ARBA" id="ARBA00006525"/>
    </source>
</evidence>
<protein>
    <recommendedName>
        <fullName evidence="6">DNA protecting protein DprA</fullName>
    </recommendedName>
</protein>
<evidence type="ECO:0008006" key="6">
    <source>
        <dbReference type="Google" id="ProtNLM"/>
    </source>
</evidence>
<name>A0A7I9VJA9_9BACT</name>
<dbReference type="Pfam" id="PF17782">
    <property type="entry name" value="WHD_DprA"/>
    <property type="match status" value="1"/>
</dbReference>
<dbReference type="Gene3D" id="3.40.50.450">
    <property type="match status" value="1"/>
</dbReference>
<dbReference type="GO" id="GO:0009294">
    <property type="term" value="P:DNA-mediated transformation"/>
    <property type="evidence" value="ECO:0007669"/>
    <property type="project" value="InterPro"/>
</dbReference>
<keyword evidence="5" id="KW-1185">Reference proteome</keyword>
<organism evidence="4 5">
    <name type="scientific">Anaeromyxobacter diazotrophicus</name>
    <dbReference type="NCBI Taxonomy" id="2590199"/>
    <lineage>
        <taxon>Bacteria</taxon>
        <taxon>Pseudomonadati</taxon>
        <taxon>Myxococcota</taxon>
        <taxon>Myxococcia</taxon>
        <taxon>Myxococcales</taxon>
        <taxon>Cystobacterineae</taxon>
        <taxon>Anaeromyxobacteraceae</taxon>
        <taxon>Anaeromyxobacter</taxon>
    </lineage>
</organism>
<dbReference type="AlphaFoldDB" id="A0A7I9VJA9"/>
<reference evidence="5" key="1">
    <citation type="journal article" date="2020" name="Appl. Environ. Microbiol.">
        <title>Diazotrophic Anaeromyxobacter Isolates from Soils.</title>
        <authorList>
            <person name="Masuda Y."/>
            <person name="Yamanaka H."/>
            <person name="Xu Z.X."/>
            <person name="Shiratori Y."/>
            <person name="Aono T."/>
            <person name="Amachi S."/>
            <person name="Senoo K."/>
            <person name="Itoh H."/>
        </authorList>
    </citation>
    <scope>NUCLEOTIDE SEQUENCE [LARGE SCALE GENOMIC DNA]</scope>
    <source>
        <strain evidence="5">R267</strain>
    </source>
</reference>
<evidence type="ECO:0000313" key="4">
    <source>
        <dbReference type="EMBL" id="GEJ56210.1"/>
    </source>
</evidence>
<dbReference type="SUPFAM" id="SSF102405">
    <property type="entry name" value="MCP/YpsA-like"/>
    <property type="match status" value="1"/>
</dbReference>
<feature type="domain" description="DprA winged helix" evidence="3">
    <location>
        <begin position="225"/>
        <end position="283"/>
    </location>
</feature>
<dbReference type="RefSeq" id="WP_176063472.1">
    <property type="nucleotide sequence ID" value="NZ_BJTG01000002.1"/>
</dbReference>
<dbReference type="InterPro" id="IPR041614">
    <property type="entry name" value="DprA_WH"/>
</dbReference>
<gene>
    <name evidence="4" type="ORF">AMYX_09510</name>
</gene>
<comment type="caution">
    <text evidence="4">The sequence shown here is derived from an EMBL/GenBank/DDBJ whole genome shotgun (WGS) entry which is preliminary data.</text>
</comment>
<accession>A0A7I9VJA9</accession>
<dbReference type="InterPro" id="IPR003488">
    <property type="entry name" value="DprA"/>
</dbReference>
<dbReference type="InterPro" id="IPR036388">
    <property type="entry name" value="WH-like_DNA-bd_sf"/>
</dbReference>
<feature type="domain" description="Smf/DprA SLOG" evidence="2">
    <location>
        <begin position="7"/>
        <end position="215"/>
    </location>
</feature>
<dbReference type="EMBL" id="BJTG01000002">
    <property type="protein sequence ID" value="GEJ56210.1"/>
    <property type="molecule type" value="Genomic_DNA"/>
</dbReference>
<evidence type="ECO:0000259" key="3">
    <source>
        <dbReference type="Pfam" id="PF17782"/>
    </source>
</evidence>
<evidence type="ECO:0000313" key="5">
    <source>
        <dbReference type="Proteomes" id="UP000503640"/>
    </source>
</evidence>